<evidence type="ECO:0000256" key="2">
    <source>
        <dbReference type="SAM" id="SignalP"/>
    </source>
</evidence>
<evidence type="ECO:0000256" key="1">
    <source>
        <dbReference type="ARBA" id="ARBA00022679"/>
    </source>
</evidence>
<reference evidence="4 5" key="1">
    <citation type="submission" date="2024-04" db="EMBL/GenBank/DDBJ databases">
        <title>A novel species isolated from cricket.</title>
        <authorList>
            <person name="Wang H.-C."/>
        </authorList>
    </citation>
    <scope>NUCLEOTIDE SEQUENCE [LARGE SCALE GENOMIC DNA]</scope>
    <source>
        <strain evidence="4 5">WL0021</strain>
    </source>
</reference>
<feature type="signal peptide" evidence="2">
    <location>
        <begin position="1"/>
        <end position="22"/>
    </location>
</feature>
<dbReference type="InterPro" id="IPR008220">
    <property type="entry name" value="HAT_MetX-like"/>
</dbReference>
<dbReference type="Gene3D" id="3.40.50.1820">
    <property type="entry name" value="alpha/beta hydrolase"/>
    <property type="match status" value="1"/>
</dbReference>
<dbReference type="PRINTS" id="PR00111">
    <property type="entry name" value="ABHYDROLASE"/>
</dbReference>
<accession>A0ABV0BL76</accession>
<sequence length="352" mass="38881">MKLLAVTALFIATVLGSLQAMAASYPEAVEHDWIIKDFKFHTGETLPELKIHYRTIGTPEGQPVLILHGTAGSGASMLTENFAGELFGEGQPLDAKKYFIILPDAIGTGKSTKPSDGLRAKFPQYNYDDMVLAQYRLVTEKLGIKKLKIIVGHSMGGMHAWMWASSYPDSTEAIVPMASQPTEMSSRNWMMRRMIIDAVRNDPAWKNGDYTEQPQHFRMVNVYYGIATNGGSLAYQAKAPTRGKADSLLADMLSKQTKLDANDFMYQWASSKDYNPSEKLSDIKAHVLAINSADDERNPPESGLMEQALKKIPSAEYYLIPASAQTSGHGTTANAKFWKASLSGFIKKNLKD</sequence>
<evidence type="ECO:0000259" key="3">
    <source>
        <dbReference type="Pfam" id="PF00561"/>
    </source>
</evidence>
<name>A0ABV0BL76_9HYPH</name>
<evidence type="ECO:0000313" key="4">
    <source>
        <dbReference type="EMBL" id="MEN3931530.1"/>
    </source>
</evidence>
<comment type="caution">
    <text evidence="4">The sequence shown here is derived from an EMBL/GenBank/DDBJ whole genome shotgun (WGS) entry which is preliminary data.</text>
</comment>
<dbReference type="NCBIfam" id="NF005071">
    <property type="entry name" value="PRK06489.1"/>
    <property type="match status" value="1"/>
</dbReference>
<dbReference type="SUPFAM" id="SSF53474">
    <property type="entry name" value="alpha/beta-Hydrolases"/>
    <property type="match status" value="1"/>
</dbReference>
<protein>
    <submittedName>
        <fullName evidence="4">Alpha/beta fold hydrolase</fullName>
    </submittedName>
</protein>
<keyword evidence="2" id="KW-0732">Signal</keyword>
<feature type="chain" id="PRO_5046002931" evidence="2">
    <location>
        <begin position="23"/>
        <end position="352"/>
    </location>
</feature>
<dbReference type="InterPro" id="IPR000073">
    <property type="entry name" value="AB_hydrolase_1"/>
</dbReference>
<dbReference type="Pfam" id="PF00561">
    <property type="entry name" value="Abhydrolase_1"/>
    <property type="match status" value="1"/>
</dbReference>
<keyword evidence="1" id="KW-0808">Transferase</keyword>
<proteinExistence type="predicted"/>
<dbReference type="EMBL" id="JBBYXI010000003">
    <property type="protein sequence ID" value="MEN3931530.1"/>
    <property type="molecule type" value="Genomic_DNA"/>
</dbReference>
<organism evidence="4 5">
    <name type="scientific">Hohaiivirga grylli</name>
    <dbReference type="NCBI Taxonomy" id="3133970"/>
    <lineage>
        <taxon>Bacteria</taxon>
        <taxon>Pseudomonadati</taxon>
        <taxon>Pseudomonadota</taxon>
        <taxon>Alphaproteobacteria</taxon>
        <taxon>Hyphomicrobiales</taxon>
        <taxon>Methylobacteriaceae</taxon>
        <taxon>Hohaiivirga</taxon>
    </lineage>
</organism>
<dbReference type="PANTHER" id="PTHR32268:SF11">
    <property type="entry name" value="HOMOSERINE O-ACETYLTRANSFERASE"/>
    <property type="match status" value="1"/>
</dbReference>
<keyword evidence="4" id="KW-0378">Hydrolase</keyword>
<dbReference type="Proteomes" id="UP001418637">
    <property type="component" value="Unassembled WGS sequence"/>
</dbReference>
<dbReference type="PANTHER" id="PTHR32268">
    <property type="entry name" value="HOMOSERINE O-ACETYLTRANSFERASE"/>
    <property type="match status" value="1"/>
</dbReference>
<gene>
    <name evidence="4" type="ORF">WJT86_10730</name>
</gene>
<dbReference type="PIRSF" id="PIRSF000443">
    <property type="entry name" value="Homoser_Ac_trans"/>
    <property type="match status" value="1"/>
</dbReference>
<evidence type="ECO:0000313" key="5">
    <source>
        <dbReference type="Proteomes" id="UP001418637"/>
    </source>
</evidence>
<keyword evidence="5" id="KW-1185">Reference proteome</keyword>
<dbReference type="InterPro" id="IPR029058">
    <property type="entry name" value="AB_hydrolase_fold"/>
</dbReference>
<feature type="domain" description="AB hydrolase-1" evidence="3">
    <location>
        <begin position="63"/>
        <end position="322"/>
    </location>
</feature>
<dbReference type="GO" id="GO:0016787">
    <property type="term" value="F:hydrolase activity"/>
    <property type="evidence" value="ECO:0007669"/>
    <property type="project" value="UniProtKB-KW"/>
</dbReference>